<comment type="similarity">
    <text evidence="1">Belongs to the carotenoid oxygenase family.</text>
</comment>
<keyword evidence="3" id="KW-0560">Oxidoreductase</keyword>
<dbReference type="AlphaFoldDB" id="A0A0C1ZLQ8"/>
<sequence>MYENLSRPHGFEPLRVEGQLPEGVAGTLYRSGPGQIERFGHRMSHPFEADGVIMAARLDGNGGALGAARVIESAGYLEEQAAGRYLYGTGAPWGRRVLNTLRGRVKNTGNTRAWTWRGRLFTIMEACKPTELDPDTLEVLGERDFDGAVISAFSAHPHRVARLQTSFNFGLRYGKQTMLDLFALPDNGEPRLLGSFECGWAGLVHDFVVTENHAIFINCPAKLKLARALLQLGDFSSWFGWAPEQGCEIIVVPFADPGAAKRFTVEPFWVWHFVNAFERGDELVIDYCRYADLASLTSLGDGSRIEPPTLHRGTLDLRTGAWRSEQRWERSCEFPRVDSRYEGAEHPHAWFYARDEADGFGLARVDVDTGDADVWELGAQVKPSEPVPVARSGDPDGKPWILSLCHDEQSDHSYVAVLDGGALADGPVAKLWFDQALPETYHGDWVG</sequence>
<dbReference type="Proteomes" id="UP000031599">
    <property type="component" value="Unassembled WGS sequence"/>
</dbReference>
<dbReference type="InterPro" id="IPR004294">
    <property type="entry name" value="Carotenoid_Oase"/>
</dbReference>
<keyword evidence="6" id="KW-0223">Dioxygenase</keyword>
<dbReference type="PANTHER" id="PTHR10543">
    <property type="entry name" value="BETA-CAROTENE DIOXYGENASE"/>
    <property type="match status" value="1"/>
</dbReference>
<evidence type="ECO:0000256" key="5">
    <source>
        <dbReference type="PIRSR" id="PIRSR604294-1"/>
    </source>
</evidence>
<dbReference type="EMBL" id="JMCC02000011">
    <property type="protein sequence ID" value="KIG18464.1"/>
    <property type="molecule type" value="Genomic_DNA"/>
</dbReference>
<evidence type="ECO:0000256" key="4">
    <source>
        <dbReference type="ARBA" id="ARBA00023004"/>
    </source>
</evidence>
<evidence type="ECO:0000256" key="2">
    <source>
        <dbReference type="ARBA" id="ARBA00022723"/>
    </source>
</evidence>
<gene>
    <name evidence="6" type="ORF">DB30_00749</name>
</gene>
<reference evidence="6 7" key="1">
    <citation type="submission" date="2014-12" db="EMBL/GenBank/DDBJ databases">
        <title>Genome assembly of Enhygromyxa salina DSM 15201.</title>
        <authorList>
            <person name="Sharma G."/>
            <person name="Subramanian S."/>
        </authorList>
    </citation>
    <scope>NUCLEOTIDE SEQUENCE [LARGE SCALE GENOMIC DNA]</scope>
    <source>
        <strain evidence="6 7">DSM 15201</strain>
    </source>
</reference>
<comment type="caution">
    <text evidence="6">The sequence shown here is derived from an EMBL/GenBank/DDBJ whole genome shotgun (WGS) entry which is preliminary data.</text>
</comment>
<dbReference type="Pfam" id="PF03055">
    <property type="entry name" value="RPE65"/>
    <property type="match status" value="1"/>
</dbReference>
<feature type="binding site" evidence="5">
    <location>
        <position position="442"/>
    </location>
    <ligand>
        <name>Fe cation</name>
        <dbReference type="ChEBI" id="CHEBI:24875"/>
        <note>catalytic</note>
    </ligand>
</feature>
<dbReference type="GO" id="GO:0016121">
    <property type="term" value="P:carotene catabolic process"/>
    <property type="evidence" value="ECO:0007669"/>
    <property type="project" value="TreeGrafter"/>
</dbReference>
<feature type="binding site" evidence="5">
    <location>
        <position position="272"/>
    </location>
    <ligand>
        <name>Fe cation</name>
        <dbReference type="ChEBI" id="CHEBI:24875"/>
        <note>catalytic</note>
    </ligand>
</feature>
<evidence type="ECO:0000256" key="1">
    <source>
        <dbReference type="ARBA" id="ARBA00006787"/>
    </source>
</evidence>
<name>A0A0C1ZLQ8_9BACT</name>
<dbReference type="GO" id="GO:0046872">
    <property type="term" value="F:metal ion binding"/>
    <property type="evidence" value="ECO:0007669"/>
    <property type="project" value="UniProtKB-KW"/>
</dbReference>
<evidence type="ECO:0000256" key="3">
    <source>
        <dbReference type="ARBA" id="ARBA00023002"/>
    </source>
</evidence>
<evidence type="ECO:0000313" key="6">
    <source>
        <dbReference type="EMBL" id="KIG18464.1"/>
    </source>
</evidence>
<feature type="binding site" evidence="5">
    <location>
        <position position="156"/>
    </location>
    <ligand>
        <name>Fe cation</name>
        <dbReference type="ChEBI" id="CHEBI:24875"/>
        <note>catalytic</note>
    </ligand>
</feature>
<keyword evidence="2 5" id="KW-0479">Metal-binding</keyword>
<proteinExistence type="inferred from homology"/>
<dbReference type="PANTHER" id="PTHR10543:SF89">
    <property type="entry name" value="CAROTENOID 9,10(9',10')-CLEAVAGE DIOXYGENASE 1"/>
    <property type="match status" value="1"/>
</dbReference>
<organism evidence="6 7">
    <name type="scientific">Enhygromyxa salina</name>
    <dbReference type="NCBI Taxonomy" id="215803"/>
    <lineage>
        <taxon>Bacteria</taxon>
        <taxon>Pseudomonadati</taxon>
        <taxon>Myxococcota</taxon>
        <taxon>Polyangia</taxon>
        <taxon>Nannocystales</taxon>
        <taxon>Nannocystaceae</taxon>
        <taxon>Enhygromyxa</taxon>
    </lineage>
</organism>
<feature type="binding site" evidence="5">
    <location>
        <position position="205"/>
    </location>
    <ligand>
        <name>Fe cation</name>
        <dbReference type="ChEBI" id="CHEBI:24875"/>
        <note>catalytic</note>
    </ligand>
</feature>
<comment type="cofactor">
    <cofactor evidence="5">
        <name>Fe(2+)</name>
        <dbReference type="ChEBI" id="CHEBI:29033"/>
    </cofactor>
    <text evidence="5">Binds 1 Fe(2+) ion per subunit.</text>
</comment>
<accession>A0A0C1ZLQ8</accession>
<evidence type="ECO:0000313" key="7">
    <source>
        <dbReference type="Proteomes" id="UP000031599"/>
    </source>
</evidence>
<dbReference type="GO" id="GO:0010436">
    <property type="term" value="F:carotenoid dioxygenase activity"/>
    <property type="evidence" value="ECO:0007669"/>
    <property type="project" value="TreeGrafter"/>
</dbReference>
<protein>
    <submittedName>
        <fullName evidence="6">Lignostilbene-alpha,beta-dioxygenase</fullName>
    </submittedName>
</protein>
<keyword evidence="4 5" id="KW-0408">Iron</keyword>